<evidence type="ECO:0008006" key="3">
    <source>
        <dbReference type="Google" id="ProtNLM"/>
    </source>
</evidence>
<sequence>MTTASPPKRAFILDFDGTITVKDTISFLFQIGLSKQASLGVDKTEVHEAIISKYSEDFFGHLENYRLVKEDRRTLHEEVDYYRSLKEVEVRSFERVSDSGLFGGIKEDEWRSYGGDAIKNGEVSVREGFADFCRHVKNTNSVWGIVSVNFSREFIRGVVDASGSKENQLEILANVSNEKGVLRGPAISSWALSEQIIATCDAKLAAMKCLLDIWKEKAFFGKNCPETLVPVYIGDSGTDIECLADESVVGIVMAENGLNSLVDIAGRIGMAKHVRDFRETDTRRIYWARDFTEILRSPLFM</sequence>
<keyword evidence="2" id="KW-1185">Reference proteome</keyword>
<dbReference type="InterPro" id="IPR023214">
    <property type="entry name" value="HAD_sf"/>
</dbReference>
<proteinExistence type="predicted"/>
<reference evidence="1 2" key="1">
    <citation type="submission" date="2020-03" db="EMBL/GenBank/DDBJ databases">
        <title>Draft Genome Sequence of Cudoniella acicularis.</title>
        <authorList>
            <person name="Buettner E."/>
            <person name="Kellner H."/>
        </authorList>
    </citation>
    <scope>NUCLEOTIDE SEQUENCE [LARGE SCALE GENOMIC DNA]</scope>
    <source>
        <strain evidence="1 2">DSM 108380</strain>
    </source>
</reference>
<accession>A0A8H4R5V4</accession>
<protein>
    <recommendedName>
        <fullName evidence="3">Haloacid dehalogenase-like hydrolase</fullName>
    </recommendedName>
</protein>
<dbReference type="PANTHER" id="PTHR28181:SF1">
    <property type="entry name" value="COLD TOLERANCE PROTEIN 1"/>
    <property type="match status" value="1"/>
</dbReference>
<comment type="caution">
    <text evidence="1">The sequence shown here is derived from an EMBL/GenBank/DDBJ whole genome shotgun (WGS) entry which is preliminary data.</text>
</comment>
<dbReference type="EMBL" id="JAAMPI010001854">
    <property type="protein sequence ID" value="KAF4622720.1"/>
    <property type="molecule type" value="Genomic_DNA"/>
</dbReference>
<dbReference type="InterPro" id="IPR036412">
    <property type="entry name" value="HAD-like_sf"/>
</dbReference>
<dbReference type="AlphaFoldDB" id="A0A8H4R5V4"/>
<dbReference type="Gene3D" id="3.40.50.1000">
    <property type="entry name" value="HAD superfamily/HAD-like"/>
    <property type="match status" value="1"/>
</dbReference>
<gene>
    <name evidence="1" type="ORF">G7Y89_g14306</name>
</gene>
<dbReference type="InterPro" id="IPR050849">
    <property type="entry name" value="HAD-like_hydrolase_phosphatase"/>
</dbReference>
<dbReference type="SUPFAM" id="SSF56784">
    <property type="entry name" value="HAD-like"/>
    <property type="match status" value="1"/>
</dbReference>
<evidence type="ECO:0000313" key="2">
    <source>
        <dbReference type="Proteomes" id="UP000566819"/>
    </source>
</evidence>
<dbReference type="PANTHER" id="PTHR28181">
    <property type="entry name" value="UPF0655 PROTEIN YCR015C"/>
    <property type="match status" value="1"/>
</dbReference>
<dbReference type="OrthoDB" id="10255128at2759"/>
<dbReference type="Proteomes" id="UP000566819">
    <property type="component" value="Unassembled WGS sequence"/>
</dbReference>
<evidence type="ECO:0000313" key="1">
    <source>
        <dbReference type="EMBL" id="KAF4622720.1"/>
    </source>
</evidence>
<organism evidence="1 2">
    <name type="scientific">Cudoniella acicularis</name>
    <dbReference type="NCBI Taxonomy" id="354080"/>
    <lineage>
        <taxon>Eukaryota</taxon>
        <taxon>Fungi</taxon>
        <taxon>Dikarya</taxon>
        <taxon>Ascomycota</taxon>
        <taxon>Pezizomycotina</taxon>
        <taxon>Leotiomycetes</taxon>
        <taxon>Helotiales</taxon>
        <taxon>Tricladiaceae</taxon>
        <taxon>Cudoniella</taxon>
    </lineage>
</organism>
<name>A0A8H4R5V4_9HELO</name>